<dbReference type="InterPro" id="IPR036291">
    <property type="entry name" value="NAD(P)-bd_dom_sf"/>
</dbReference>
<keyword evidence="5" id="KW-1185">Reference proteome</keyword>
<dbReference type="InterPro" id="IPR000683">
    <property type="entry name" value="Gfo/Idh/MocA-like_OxRdtase_N"/>
</dbReference>
<feature type="domain" description="Gfo/Idh/MocA-like oxidoreductase N-terminal" evidence="3">
    <location>
        <begin position="62"/>
        <end position="178"/>
    </location>
</feature>
<evidence type="ECO:0000256" key="2">
    <source>
        <dbReference type="ARBA" id="ARBA00023002"/>
    </source>
</evidence>
<reference evidence="4 5" key="1">
    <citation type="submission" date="2020-02" db="EMBL/GenBank/DDBJ databases">
        <title>Draft genome sequence of two Spirosoma agri KCTC 52727 and Spirosoma terrae KCTC 52035.</title>
        <authorList>
            <person name="Rojas J."/>
            <person name="Ambika Manirajan B."/>
            <person name="Suarez C."/>
            <person name="Ratering S."/>
            <person name="Schnell S."/>
        </authorList>
    </citation>
    <scope>NUCLEOTIDE SEQUENCE [LARGE SCALE GENOMIC DNA]</scope>
    <source>
        <strain evidence="4 5">KCTC 52035</strain>
    </source>
</reference>
<organism evidence="4 5">
    <name type="scientific">Spirosoma terrae</name>
    <dbReference type="NCBI Taxonomy" id="1968276"/>
    <lineage>
        <taxon>Bacteria</taxon>
        <taxon>Pseudomonadati</taxon>
        <taxon>Bacteroidota</taxon>
        <taxon>Cytophagia</taxon>
        <taxon>Cytophagales</taxon>
        <taxon>Cytophagaceae</taxon>
        <taxon>Spirosoma</taxon>
    </lineage>
</organism>
<comment type="caution">
    <text evidence="4">The sequence shown here is derived from an EMBL/GenBank/DDBJ whole genome shotgun (WGS) entry which is preliminary data.</text>
</comment>
<evidence type="ECO:0000259" key="3">
    <source>
        <dbReference type="Pfam" id="PF01408"/>
    </source>
</evidence>
<dbReference type="RefSeq" id="WP_163955387.1">
    <property type="nucleotide sequence ID" value="NZ_JAAFZH010000027.1"/>
</dbReference>
<dbReference type="SUPFAM" id="SSF51735">
    <property type="entry name" value="NAD(P)-binding Rossmann-fold domains"/>
    <property type="match status" value="1"/>
</dbReference>
<dbReference type="EMBL" id="JAAFZH010000027">
    <property type="protein sequence ID" value="NDU99254.1"/>
    <property type="molecule type" value="Genomic_DNA"/>
</dbReference>
<proteinExistence type="inferred from homology"/>
<dbReference type="AlphaFoldDB" id="A0A6L9LFH8"/>
<protein>
    <submittedName>
        <fullName evidence="4">Gfo/Idh/MocA family oxidoreductase</fullName>
    </submittedName>
</protein>
<dbReference type="GO" id="GO:0016491">
    <property type="term" value="F:oxidoreductase activity"/>
    <property type="evidence" value="ECO:0007669"/>
    <property type="project" value="UniProtKB-KW"/>
</dbReference>
<dbReference type="PANTHER" id="PTHR43708:SF5">
    <property type="entry name" value="CONSERVED EXPRESSED OXIDOREDUCTASE (EUROFUNG)-RELATED"/>
    <property type="match status" value="1"/>
</dbReference>
<sequence length="404" mass="46215">MGTILSGGFIMNTPQSRSEQIAKLFRFAATYGWARAINKAVARTRPRWLRTPFAIRRTPFISIIGCGQFAFSSVCFFLRKHKGNAFLSAFDIDNQQAESLGRYYGFRNVACSPTELLDDPALRVLYITSNHASHTPYAIEALRRNKVVYSEKPIAVTRQQLGQLSAAVWQSSGQLFAGYNRPYSKAIQLLGQHIKAINVASSFSISYVINGHQIPADHWYRNPEEGSRIFGNLGHWIDLTVHLFCMRDLPDWIDIQIAYANSAEPDDNLVVTFTTDRHDLVTMMLTSRSEPFEGISEAISVQYHTIIARIDDFRQLTIWQGARKNEWRFFPKDVGHERAILQPFCSENRDWQEVEMSTLLTLFIRDMVLDRRTSARFSIQEELIALEAEIHQAMIDPFAVHEDT</sequence>
<comment type="similarity">
    <text evidence="1">Belongs to the Gfo/Idh/MocA family.</text>
</comment>
<evidence type="ECO:0000256" key="1">
    <source>
        <dbReference type="ARBA" id="ARBA00010928"/>
    </source>
</evidence>
<accession>A0A6L9LFH8</accession>
<evidence type="ECO:0000313" key="4">
    <source>
        <dbReference type="EMBL" id="NDU99254.1"/>
    </source>
</evidence>
<dbReference type="PANTHER" id="PTHR43708">
    <property type="entry name" value="CONSERVED EXPRESSED OXIDOREDUCTASE (EUROFUNG)"/>
    <property type="match status" value="1"/>
</dbReference>
<dbReference type="GO" id="GO:0000166">
    <property type="term" value="F:nucleotide binding"/>
    <property type="evidence" value="ECO:0007669"/>
    <property type="project" value="InterPro"/>
</dbReference>
<gene>
    <name evidence="4" type="ORF">GK108_30525</name>
</gene>
<name>A0A6L9LFH8_9BACT</name>
<dbReference type="InterPro" id="IPR051317">
    <property type="entry name" value="Gfo/Idh/MocA_oxidoreduct"/>
</dbReference>
<keyword evidence="2" id="KW-0560">Oxidoreductase</keyword>
<evidence type="ECO:0000313" key="5">
    <source>
        <dbReference type="Proteomes" id="UP000474175"/>
    </source>
</evidence>
<dbReference type="Proteomes" id="UP000474175">
    <property type="component" value="Unassembled WGS sequence"/>
</dbReference>
<dbReference type="Gene3D" id="3.30.360.10">
    <property type="entry name" value="Dihydrodipicolinate Reductase, domain 2"/>
    <property type="match status" value="1"/>
</dbReference>
<dbReference type="Gene3D" id="3.40.50.720">
    <property type="entry name" value="NAD(P)-binding Rossmann-like Domain"/>
    <property type="match status" value="1"/>
</dbReference>
<dbReference type="Pfam" id="PF01408">
    <property type="entry name" value="GFO_IDH_MocA"/>
    <property type="match status" value="1"/>
</dbReference>